<name>A0A381YNI5_9ZZZZ</name>
<organism evidence="1">
    <name type="scientific">marine metagenome</name>
    <dbReference type="NCBI Taxonomy" id="408172"/>
    <lineage>
        <taxon>unclassified sequences</taxon>
        <taxon>metagenomes</taxon>
        <taxon>ecological metagenomes</taxon>
    </lineage>
</organism>
<dbReference type="AlphaFoldDB" id="A0A381YNI5"/>
<feature type="non-terminal residue" evidence="1">
    <location>
        <position position="1"/>
    </location>
</feature>
<evidence type="ECO:0000313" key="1">
    <source>
        <dbReference type="EMBL" id="SVA78182.1"/>
    </source>
</evidence>
<reference evidence="1" key="1">
    <citation type="submission" date="2018-05" db="EMBL/GenBank/DDBJ databases">
        <authorList>
            <person name="Lanie J.A."/>
            <person name="Ng W.-L."/>
            <person name="Kazmierczak K.M."/>
            <person name="Andrzejewski T.M."/>
            <person name="Davidsen T.M."/>
            <person name="Wayne K.J."/>
            <person name="Tettelin H."/>
            <person name="Glass J.I."/>
            <person name="Rusch D."/>
            <person name="Podicherti R."/>
            <person name="Tsui H.-C.T."/>
            <person name="Winkler M.E."/>
        </authorList>
    </citation>
    <scope>NUCLEOTIDE SEQUENCE</scope>
</reference>
<proteinExistence type="predicted"/>
<accession>A0A381YNI5</accession>
<sequence>VPKIKCLWTGTHYSYIYQEVNTILTALALQDNIH</sequence>
<protein>
    <submittedName>
        <fullName evidence="1">Uncharacterized protein</fullName>
    </submittedName>
</protein>
<gene>
    <name evidence="1" type="ORF">METZ01_LOCUS131036</name>
</gene>
<dbReference type="EMBL" id="UINC01018582">
    <property type="protein sequence ID" value="SVA78182.1"/>
    <property type="molecule type" value="Genomic_DNA"/>
</dbReference>